<sequence>MANPIPPGLVLNEEEQEAFHGMNRRERLRFNALPDNNAKRYFIQGIVENQKSEREKSFLRRFLSRLFH</sequence>
<protein>
    <submittedName>
        <fullName evidence="1">Uncharacterized protein</fullName>
    </submittedName>
</protein>
<organism evidence="1 2">
    <name type="scientific">Diversispora epigaea</name>
    <dbReference type="NCBI Taxonomy" id="1348612"/>
    <lineage>
        <taxon>Eukaryota</taxon>
        <taxon>Fungi</taxon>
        <taxon>Fungi incertae sedis</taxon>
        <taxon>Mucoromycota</taxon>
        <taxon>Glomeromycotina</taxon>
        <taxon>Glomeromycetes</taxon>
        <taxon>Diversisporales</taxon>
        <taxon>Diversisporaceae</taxon>
        <taxon>Diversispora</taxon>
    </lineage>
</organism>
<keyword evidence="2" id="KW-1185">Reference proteome</keyword>
<evidence type="ECO:0000313" key="2">
    <source>
        <dbReference type="Proteomes" id="UP000266861"/>
    </source>
</evidence>
<gene>
    <name evidence="1" type="ORF">Glove_103g47</name>
</gene>
<dbReference type="OrthoDB" id="2320542at2759"/>
<reference evidence="1 2" key="1">
    <citation type="submission" date="2018-08" db="EMBL/GenBank/DDBJ databases">
        <title>Genome and evolution of the arbuscular mycorrhizal fungus Diversispora epigaea (formerly Glomus versiforme) and its bacterial endosymbionts.</title>
        <authorList>
            <person name="Sun X."/>
            <person name="Fei Z."/>
            <person name="Harrison M."/>
        </authorList>
    </citation>
    <scope>NUCLEOTIDE SEQUENCE [LARGE SCALE GENOMIC DNA]</scope>
    <source>
        <strain evidence="1 2">IT104</strain>
    </source>
</reference>
<proteinExistence type="predicted"/>
<dbReference type="EMBL" id="PQFF01000096">
    <property type="protein sequence ID" value="RHZ82784.1"/>
    <property type="molecule type" value="Genomic_DNA"/>
</dbReference>
<evidence type="ECO:0000313" key="1">
    <source>
        <dbReference type="EMBL" id="RHZ82784.1"/>
    </source>
</evidence>
<dbReference type="AlphaFoldDB" id="A0A397JC73"/>
<accession>A0A397JC73</accession>
<name>A0A397JC73_9GLOM</name>
<dbReference type="Proteomes" id="UP000266861">
    <property type="component" value="Unassembled WGS sequence"/>
</dbReference>
<comment type="caution">
    <text evidence="1">The sequence shown here is derived from an EMBL/GenBank/DDBJ whole genome shotgun (WGS) entry which is preliminary data.</text>
</comment>